<keyword evidence="5" id="KW-1185">Reference proteome</keyword>
<organism evidence="4 5">
    <name type="scientific">Bradyrhizobium canariense</name>
    <dbReference type="NCBI Taxonomy" id="255045"/>
    <lineage>
        <taxon>Bacteria</taxon>
        <taxon>Pseudomonadati</taxon>
        <taxon>Pseudomonadota</taxon>
        <taxon>Alphaproteobacteria</taxon>
        <taxon>Hyphomicrobiales</taxon>
        <taxon>Nitrobacteraceae</taxon>
        <taxon>Bradyrhizobium</taxon>
    </lineage>
</organism>
<name>A0A1H1NBG5_9BRAD</name>
<protein>
    <submittedName>
        <fullName evidence="4">2-keto-4-pentenoate hydratase/2-oxohepta-3-ene-1,7-dioic acid hydratase (Catechol pathway)</fullName>
    </submittedName>
</protein>
<dbReference type="InterPro" id="IPR036663">
    <property type="entry name" value="Fumarylacetoacetase_C_sf"/>
</dbReference>
<sequence>MKLVSFEHGGSCHYGAVKGSKVVDLGSRLGGMYPTIIDFIAGDGLPIAKSIVENEPGDFDYNDLKLLPMVPNPSRIICVGLNYHDHISEANRQLNRADKGFERPMIFARWPESLTAHGQPIFRPKVSTQLDYEAELLAVIGKDTGRYVPANKALDFVFGYSCLNEACLRDYQKHSRQINPGKNFEKTGATGPWIVTADEIKNPENLDIEMRLNGKTMQKANTKDMIHSVAQVIEYVTEWMPLRAGDLIASGTMGGVGFARDPQVFMKPGDVAEVIIEGIGTLRNVIEDERI</sequence>
<dbReference type="InterPro" id="IPR051121">
    <property type="entry name" value="FAH"/>
</dbReference>
<proteinExistence type="inferred from homology"/>
<evidence type="ECO:0000256" key="2">
    <source>
        <dbReference type="ARBA" id="ARBA00022723"/>
    </source>
</evidence>
<dbReference type="SUPFAM" id="SSF56529">
    <property type="entry name" value="FAH"/>
    <property type="match status" value="1"/>
</dbReference>
<accession>A0A1H1NBG5</accession>
<evidence type="ECO:0000259" key="3">
    <source>
        <dbReference type="Pfam" id="PF01557"/>
    </source>
</evidence>
<keyword evidence="2" id="KW-0479">Metal-binding</keyword>
<evidence type="ECO:0000313" key="4">
    <source>
        <dbReference type="EMBL" id="SDR96326.1"/>
    </source>
</evidence>
<dbReference type="GO" id="GO:0003824">
    <property type="term" value="F:catalytic activity"/>
    <property type="evidence" value="ECO:0007669"/>
    <property type="project" value="InterPro"/>
</dbReference>
<dbReference type="PANTHER" id="PTHR42796">
    <property type="entry name" value="FUMARYLACETOACETATE HYDROLASE DOMAIN-CONTAINING PROTEIN 2A-RELATED"/>
    <property type="match status" value="1"/>
</dbReference>
<dbReference type="PANTHER" id="PTHR42796:SF4">
    <property type="entry name" value="FUMARYLACETOACETATE HYDROLASE DOMAIN-CONTAINING PROTEIN 2A"/>
    <property type="match status" value="1"/>
</dbReference>
<comment type="similarity">
    <text evidence="1">Belongs to the FAH family.</text>
</comment>
<dbReference type="Proteomes" id="UP000243904">
    <property type="component" value="Chromosome I"/>
</dbReference>
<dbReference type="EMBL" id="LT629750">
    <property type="protein sequence ID" value="SDR96326.1"/>
    <property type="molecule type" value="Genomic_DNA"/>
</dbReference>
<evidence type="ECO:0000313" key="5">
    <source>
        <dbReference type="Proteomes" id="UP000243904"/>
    </source>
</evidence>
<evidence type="ECO:0000256" key="1">
    <source>
        <dbReference type="ARBA" id="ARBA00010211"/>
    </source>
</evidence>
<dbReference type="AlphaFoldDB" id="A0A1H1NBG5"/>
<dbReference type="GO" id="GO:0046872">
    <property type="term" value="F:metal ion binding"/>
    <property type="evidence" value="ECO:0007669"/>
    <property type="project" value="UniProtKB-KW"/>
</dbReference>
<dbReference type="GO" id="GO:0044281">
    <property type="term" value="P:small molecule metabolic process"/>
    <property type="evidence" value="ECO:0007669"/>
    <property type="project" value="UniProtKB-ARBA"/>
</dbReference>
<reference evidence="5" key="1">
    <citation type="submission" date="2016-10" db="EMBL/GenBank/DDBJ databases">
        <authorList>
            <person name="Varghese N."/>
            <person name="Submissions S."/>
        </authorList>
    </citation>
    <scope>NUCLEOTIDE SEQUENCE [LARGE SCALE GENOMIC DNA]</scope>
    <source>
        <strain evidence="5">GAS369</strain>
    </source>
</reference>
<dbReference type="InterPro" id="IPR011234">
    <property type="entry name" value="Fumarylacetoacetase-like_C"/>
</dbReference>
<dbReference type="RefSeq" id="WP_146686227.1">
    <property type="nucleotide sequence ID" value="NZ_LT629750.1"/>
</dbReference>
<dbReference type="Pfam" id="PF01557">
    <property type="entry name" value="FAA_hydrolase"/>
    <property type="match status" value="1"/>
</dbReference>
<feature type="domain" description="Fumarylacetoacetase-like C-terminal" evidence="3">
    <location>
        <begin position="76"/>
        <end position="286"/>
    </location>
</feature>
<gene>
    <name evidence="4" type="ORF">SAMN05444158_0561</name>
</gene>
<dbReference type="Gene3D" id="3.90.850.10">
    <property type="entry name" value="Fumarylacetoacetase-like, C-terminal domain"/>
    <property type="match status" value="1"/>
</dbReference>